<dbReference type="GO" id="GO:0043565">
    <property type="term" value="F:sequence-specific DNA binding"/>
    <property type="evidence" value="ECO:0007669"/>
    <property type="project" value="InterPro"/>
</dbReference>
<dbReference type="InterPro" id="IPR016068">
    <property type="entry name" value="Translin_N"/>
</dbReference>
<dbReference type="SUPFAM" id="SSF74784">
    <property type="entry name" value="Translin"/>
    <property type="match status" value="1"/>
</dbReference>
<comment type="subunit">
    <text evidence="4">Ring-shaped heterooctamer of six TSN and two TSNAX subunits, DNA/RNA binding occurs inside the ring.</text>
</comment>
<dbReference type="GO" id="GO:0003723">
    <property type="term" value="F:RNA binding"/>
    <property type="evidence" value="ECO:0007669"/>
    <property type="project" value="UniProtKB-KW"/>
</dbReference>
<evidence type="ECO:0000256" key="12">
    <source>
        <dbReference type="ARBA" id="ARBA00023242"/>
    </source>
</evidence>
<dbReference type="Gene3D" id="1.20.58.190">
    <property type="entry name" value="Translin, domain 1"/>
    <property type="match status" value="1"/>
</dbReference>
<dbReference type="GO" id="GO:0005737">
    <property type="term" value="C:cytoplasm"/>
    <property type="evidence" value="ECO:0007669"/>
    <property type="project" value="UniProtKB-SubCell"/>
</dbReference>
<proteinExistence type="inferred from homology"/>
<keyword evidence="7" id="KW-0540">Nuclease</keyword>
<comment type="function">
    <text evidence="13">DNA-binding protein that specifically recognizes consensus sequences at the breakpoint junctions in chromosomal translocations, mostly involving immunoglobulin (Ig)/T-cell receptor gene segments. Seems to recognize single-stranded DNA ends generated by staggered breaks occurring at recombination hot spots.</text>
</comment>
<protein>
    <recommendedName>
        <fullName evidence="5">Translin</fullName>
    </recommendedName>
    <alternativeName>
        <fullName evidence="15">Component 3 of promoter of RISC</fullName>
    </alternativeName>
</protein>
<evidence type="ECO:0000256" key="7">
    <source>
        <dbReference type="ARBA" id="ARBA00022722"/>
    </source>
</evidence>
<dbReference type="Pfam" id="PF01997">
    <property type="entry name" value="Translin"/>
    <property type="match status" value="1"/>
</dbReference>
<comment type="similarity">
    <text evidence="3">Belongs to the translin family.</text>
</comment>
<evidence type="ECO:0000256" key="2">
    <source>
        <dbReference type="ARBA" id="ARBA00004496"/>
    </source>
</evidence>
<keyword evidence="16" id="KW-0479">Metal-binding</keyword>
<keyword evidence="11" id="KW-0238">DNA-binding</keyword>
<evidence type="ECO:0000256" key="9">
    <source>
        <dbReference type="ARBA" id="ARBA00022801"/>
    </source>
</evidence>
<evidence type="ECO:0000256" key="16">
    <source>
        <dbReference type="PIRSR" id="PIRSR602848-1"/>
    </source>
</evidence>
<evidence type="ECO:0000256" key="6">
    <source>
        <dbReference type="ARBA" id="ARBA00022490"/>
    </source>
</evidence>
<dbReference type="GO" id="GO:0004519">
    <property type="term" value="F:endonuclease activity"/>
    <property type="evidence" value="ECO:0007669"/>
    <property type="project" value="UniProtKB-KW"/>
</dbReference>
<dbReference type="CDD" id="cd14819">
    <property type="entry name" value="Translin"/>
    <property type="match status" value="1"/>
</dbReference>
<feature type="binding site" evidence="16">
    <location>
        <position position="174"/>
    </location>
    <ligand>
        <name>Mg(2+)</name>
        <dbReference type="ChEBI" id="CHEBI:18420"/>
    </ligand>
</feature>
<accession>A0AA35SPZ3</accession>
<keyword evidence="6" id="KW-0963">Cytoplasm</keyword>
<evidence type="ECO:0000256" key="4">
    <source>
        <dbReference type="ARBA" id="ARBA00011685"/>
    </source>
</evidence>
<keyword evidence="16" id="KW-0460">Magnesium</keyword>
<evidence type="ECO:0000256" key="5">
    <source>
        <dbReference type="ARBA" id="ARBA00022196"/>
    </source>
</evidence>
<reference evidence="18" key="1">
    <citation type="submission" date="2023-03" db="EMBL/GenBank/DDBJ databases">
        <authorList>
            <person name="Steffen K."/>
            <person name="Cardenas P."/>
        </authorList>
    </citation>
    <scope>NUCLEOTIDE SEQUENCE</scope>
</reference>
<dbReference type="FunFam" id="1.20.58.200:FF:000002">
    <property type="entry name" value="Putative translin"/>
    <property type="match status" value="1"/>
</dbReference>
<dbReference type="Gene3D" id="1.20.58.200">
    <property type="entry name" value="Translin, domain 2"/>
    <property type="match status" value="1"/>
</dbReference>
<feature type="region of interest" description="Disordered" evidence="17">
    <location>
        <begin position="1"/>
        <end position="21"/>
    </location>
</feature>
<dbReference type="EMBL" id="CASHTH010002668">
    <property type="protein sequence ID" value="CAI8033469.1"/>
    <property type="molecule type" value="Genomic_DNA"/>
</dbReference>
<organism evidence="18 19">
    <name type="scientific">Geodia barretti</name>
    <name type="common">Barrett's horny sponge</name>
    <dbReference type="NCBI Taxonomy" id="519541"/>
    <lineage>
        <taxon>Eukaryota</taxon>
        <taxon>Metazoa</taxon>
        <taxon>Porifera</taxon>
        <taxon>Demospongiae</taxon>
        <taxon>Heteroscleromorpha</taxon>
        <taxon>Tetractinellida</taxon>
        <taxon>Astrophorina</taxon>
        <taxon>Geodiidae</taxon>
        <taxon>Geodia</taxon>
    </lineage>
</organism>
<keyword evidence="8" id="KW-0255">Endonuclease</keyword>
<dbReference type="GO" id="GO:0005634">
    <property type="term" value="C:nucleus"/>
    <property type="evidence" value="ECO:0007669"/>
    <property type="project" value="UniProtKB-SubCell"/>
</dbReference>
<keyword evidence="9" id="KW-0378">Hydrolase</keyword>
<name>A0AA35SPZ3_GEOBA</name>
<evidence type="ECO:0000256" key="15">
    <source>
        <dbReference type="ARBA" id="ARBA00030513"/>
    </source>
</evidence>
<comment type="caution">
    <text evidence="18">The sequence shown here is derived from an EMBL/GenBank/DDBJ whole genome shotgun (WGS) entry which is preliminary data.</text>
</comment>
<comment type="function">
    <text evidence="14">Exhibits both single-stranded and double-stranded endoribonuclease activity. May act as an activator of RNA-induced silencing complex (RISC) by facilitating endonucleolytic cleavage of the siRNA passenger strand.</text>
</comment>
<gene>
    <name evidence="18" type="ORF">GBAR_LOCUS18874</name>
</gene>
<evidence type="ECO:0000256" key="13">
    <source>
        <dbReference type="ARBA" id="ARBA00025374"/>
    </source>
</evidence>
<evidence type="ECO:0000313" key="19">
    <source>
        <dbReference type="Proteomes" id="UP001174909"/>
    </source>
</evidence>
<evidence type="ECO:0000256" key="8">
    <source>
        <dbReference type="ARBA" id="ARBA00022759"/>
    </source>
</evidence>
<evidence type="ECO:0000256" key="1">
    <source>
        <dbReference type="ARBA" id="ARBA00004123"/>
    </source>
</evidence>
<evidence type="ECO:0000256" key="11">
    <source>
        <dbReference type="ARBA" id="ARBA00023125"/>
    </source>
</evidence>
<comment type="subcellular location">
    <subcellularLocation>
        <location evidence="2">Cytoplasm</location>
    </subcellularLocation>
    <subcellularLocation>
        <location evidence="1">Nucleus</location>
    </subcellularLocation>
</comment>
<dbReference type="Proteomes" id="UP001174909">
    <property type="component" value="Unassembled WGS sequence"/>
</dbReference>
<evidence type="ECO:0000313" key="18">
    <source>
        <dbReference type="EMBL" id="CAI8033469.1"/>
    </source>
</evidence>
<evidence type="ECO:0000256" key="10">
    <source>
        <dbReference type="ARBA" id="ARBA00022884"/>
    </source>
</evidence>
<evidence type="ECO:0000256" key="17">
    <source>
        <dbReference type="SAM" id="MobiDB-lite"/>
    </source>
</evidence>
<sequence>MSETQEVVEAGGGGGDEEGEDWREREKVMQLFAAVQVAFSEDSERKESIRECVKRLEQDARGILITMETVHQCHSDDVQPLCKKMRELMSTVAEKYSDLQKLVPKNQYYRYHDYWRFVTQRLSFLVSLLVYLESGRLATRAEVAHLLGICSSQEEGFHLDLEDFLQGLLTMASELSRLAVNSVTQGDYQRPFTISLFLVELSAGFRLLNLKNDNLRKKFDALKYDVKKVEGVVYDITIRGLKPQ</sequence>
<dbReference type="InterPro" id="IPR033956">
    <property type="entry name" value="Translin"/>
</dbReference>
<dbReference type="PANTHER" id="PTHR10741">
    <property type="entry name" value="TRANSLIN AND TRANSLIN ASSOCIATED PROTEIN X"/>
    <property type="match status" value="1"/>
</dbReference>
<dbReference type="GO" id="GO:0016070">
    <property type="term" value="P:RNA metabolic process"/>
    <property type="evidence" value="ECO:0007669"/>
    <property type="project" value="InterPro"/>
</dbReference>
<dbReference type="GO" id="GO:0016787">
    <property type="term" value="F:hydrolase activity"/>
    <property type="evidence" value="ECO:0007669"/>
    <property type="project" value="UniProtKB-KW"/>
</dbReference>
<keyword evidence="10" id="KW-0694">RNA-binding</keyword>
<dbReference type="AlphaFoldDB" id="A0AA35SPZ3"/>
<evidence type="ECO:0000256" key="3">
    <source>
        <dbReference type="ARBA" id="ARBA00005902"/>
    </source>
</evidence>
<dbReference type="GO" id="GO:0046872">
    <property type="term" value="F:metal ion binding"/>
    <property type="evidence" value="ECO:0007669"/>
    <property type="project" value="UniProtKB-KW"/>
</dbReference>
<keyword evidence="12" id="KW-0539">Nucleus</keyword>
<dbReference type="InterPro" id="IPR036081">
    <property type="entry name" value="Translin_sf"/>
</dbReference>
<dbReference type="GO" id="GO:0003697">
    <property type="term" value="F:single-stranded DNA binding"/>
    <property type="evidence" value="ECO:0007669"/>
    <property type="project" value="InterPro"/>
</dbReference>
<dbReference type="InterPro" id="IPR002848">
    <property type="entry name" value="Translin_fam"/>
</dbReference>
<dbReference type="FunFam" id="1.20.58.190:FF:000001">
    <property type="entry name" value="Translin"/>
    <property type="match status" value="1"/>
</dbReference>
<keyword evidence="19" id="KW-1185">Reference proteome</keyword>
<evidence type="ECO:0000256" key="14">
    <source>
        <dbReference type="ARBA" id="ARBA00025410"/>
    </source>
</evidence>
<dbReference type="InterPro" id="IPR016069">
    <property type="entry name" value="Translin_C"/>
</dbReference>